<dbReference type="InterPro" id="IPR006311">
    <property type="entry name" value="TAT_signal"/>
</dbReference>
<dbReference type="AlphaFoldDB" id="A0A2V3UYP5"/>
<dbReference type="InterPro" id="IPR010281">
    <property type="entry name" value="DUF885"/>
</dbReference>
<evidence type="ECO:0000313" key="3">
    <source>
        <dbReference type="Proteomes" id="UP000248014"/>
    </source>
</evidence>
<dbReference type="PANTHER" id="PTHR33361:SF16">
    <property type="entry name" value="DUF885 DOMAIN-CONTAINING PROTEIN"/>
    <property type="match status" value="1"/>
</dbReference>
<dbReference type="PROSITE" id="PS51318">
    <property type="entry name" value="TAT"/>
    <property type="match status" value="1"/>
</dbReference>
<comment type="caution">
    <text evidence="2">The sequence shown here is derived from an EMBL/GenBank/DDBJ whole genome shotgun (WGS) entry which is preliminary data.</text>
</comment>
<proteinExistence type="predicted"/>
<protein>
    <submittedName>
        <fullName evidence="2">Uncharacterized protein (DUF885 family)</fullName>
    </submittedName>
</protein>
<gene>
    <name evidence="2" type="ORF">C7451_108111</name>
</gene>
<accession>A0A2V3UYP5</accession>
<keyword evidence="1" id="KW-0732">Signal</keyword>
<sequence length="606" mass="66099">MAMNGFRVTRRATLAGGLAFGALASVPLSAQAGAEGARLRALLEQADAADALLDPLSDERRGESSGPAYVDPLGDYYGATLEANKRAQLAALQQIDRKALSPQDAIAYDVFAYRTREVLNLFDSGLFAIKRQLALDPSFGPHVEVADFVSGGGARFESLADYERGLERLAGFGDYLQTAVVRLREGLASGHVQSQVVVGNVLRQVDAMLALAPDDTPFFAAIRRLPDAITASDGERLTAAYRTMITRRILPGYQLWRDFLTQDYAPRALALPGRGAMPDGDRLYAAELARHTTTTLGADEIHALGLSEVARIRGEMEQARKDIGFDGDLAGLFEHIRTDPRYYCKTPEELLARFAAIEAKIWPAIPKLFARRPKAPFRVGPLPALGDQRGTGYYRPGPADGVSPGTLYFNMAMLGTRPIPTLETLTLHEGIPGHHFQITLARENEALPPILRFGSSTAYSEGWGLYAESLGRDLGMFTDPLQWFGHLDMEMLRAVRLVVDTGLHAKNWQRQKAIDYMLANTSMAPKDVAVEIDRYIAMPGQACAYKIGEIRIAVLRERARKALGSRFDIRDYHDQVLGTGALPLAVLEAKIDRWIAGGGGAAGSGF</sequence>
<keyword evidence="3" id="KW-1185">Reference proteome</keyword>
<dbReference type="OrthoDB" id="9763405at2"/>
<organism evidence="2 3">
    <name type="scientific">Blastomonas natatoria</name>
    <dbReference type="NCBI Taxonomy" id="34015"/>
    <lineage>
        <taxon>Bacteria</taxon>
        <taxon>Pseudomonadati</taxon>
        <taxon>Pseudomonadota</taxon>
        <taxon>Alphaproteobacteria</taxon>
        <taxon>Sphingomonadales</taxon>
        <taxon>Sphingomonadaceae</taxon>
        <taxon>Blastomonas</taxon>
    </lineage>
</organism>
<reference evidence="2 3" key="1">
    <citation type="submission" date="2018-05" db="EMBL/GenBank/DDBJ databases">
        <title>Genomic Encyclopedia of Type Strains, Phase IV (KMG-IV): sequencing the most valuable type-strain genomes for metagenomic binning, comparative biology and taxonomic classification.</title>
        <authorList>
            <person name="Goeker M."/>
        </authorList>
    </citation>
    <scope>NUCLEOTIDE SEQUENCE [LARGE SCALE GENOMIC DNA]</scope>
    <source>
        <strain evidence="2 3">DSM 3183</strain>
    </source>
</reference>
<feature type="chain" id="PRO_5015962077" evidence="1">
    <location>
        <begin position="33"/>
        <end position="606"/>
    </location>
</feature>
<dbReference type="EMBL" id="QJJM01000008">
    <property type="protein sequence ID" value="PXW74450.1"/>
    <property type="molecule type" value="Genomic_DNA"/>
</dbReference>
<dbReference type="Pfam" id="PF05960">
    <property type="entry name" value="DUF885"/>
    <property type="match status" value="1"/>
</dbReference>
<dbReference type="Proteomes" id="UP000248014">
    <property type="component" value="Unassembled WGS sequence"/>
</dbReference>
<dbReference type="PANTHER" id="PTHR33361">
    <property type="entry name" value="GLR0591 PROTEIN"/>
    <property type="match status" value="1"/>
</dbReference>
<name>A0A2V3UYP5_9SPHN</name>
<feature type="signal peptide" evidence="1">
    <location>
        <begin position="1"/>
        <end position="32"/>
    </location>
</feature>
<evidence type="ECO:0000256" key="1">
    <source>
        <dbReference type="SAM" id="SignalP"/>
    </source>
</evidence>
<evidence type="ECO:0000313" key="2">
    <source>
        <dbReference type="EMBL" id="PXW74450.1"/>
    </source>
</evidence>
<dbReference type="RefSeq" id="WP_110299136.1">
    <property type="nucleotide sequence ID" value="NZ_QJJM01000008.1"/>
</dbReference>